<dbReference type="SUPFAM" id="SSF53335">
    <property type="entry name" value="S-adenosyl-L-methionine-dependent methyltransferases"/>
    <property type="match status" value="1"/>
</dbReference>
<comment type="caution">
    <text evidence="5">The sequence shown here is derived from an EMBL/GenBank/DDBJ whole genome shotgun (WGS) entry which is preliminary data.</text>
</comment>
<keyword evidence="6" id="KW-1185">Reference proteome</keyword>
<dbReference type="InterPro" id="IPR050953">
    <property type="entry name" value="N4_N6_ade-DNA_methylase"/>
</dbReference>
<dbReference type="EMBL" id="JPMX01000076">
    <property type="protein sequence ID" value="KGH45512.1"/>
    <property type="molecule type" value="Genomic_DNA"/>
</dbReference>
<evidence type="ECO:0000256" key="3">
    <source>
        <dbReference type="ARBA" id="ARBA00022679"/>
    </source>
</evidence>
<organism evidence="5 6">
    <name type="scientific">Modestobacter caceresii</name>
    <dbReference type="NCBI Taxonomy" id="1522368"/>
    <lineage>
        <taxon>Bacteria</taxon>
        <taxon>Bacillati</taxon>
        <taxon>Actinomycetota</taxon>
        <taxon>Actinomycetes</taxon>
        <taxon>Geodermatophilales</taxon>
        <taxon>Geodermatophilaceae</taxon>
        <taxon>Modestobacter</taxon>
    </lineage>
</organism>
<protein>
    <recommendedName>
        <fullName evidence="1">site-specific DNA-methyltransferase (adenine-specific)</fullName>
        <ecNumber evidence="1">2.1.1.72</ecNumber>
    </recommendedName>
</protein>
<comment type="catalytic activity">
    <reaction evidence="4">
        <text>a 2'-deoxyadenosine in DNA + S-adenosyl-L-methionine = an N(6)-methyl-2'-deoxyadenosine in DNA + S-adenosyl-L-homocysteine + H(+)</text>
        <dbReference type="Rhea" id="RHEA:15197"/>
        <dbReference type="Rhea" id="RHEA-COMP:12418"/>
        <dbReference type="Rhea" id="RHEA-COMP:12419"/>
        <dbReference type="ChEBI" id="CHEBI:15378"/>
        <dbReference type="ChEBI" id="CHEBI:57856"/>
        <dbReference type="ChEBI" id="CHEBI:59789"/>
        <dbReference type="ChEBI" id="CHEBI:90615"/>
        <dbReference type="ChEBI" id="CHEBI:90616"/>
        <dbReference type="EC" id="2.1.1.72"/>
    </reaction>
</comment>
<dbReference type="GO" id="GO:0009007">
    <property type="term" value="F:site-specific DNA-methyltransferase (adenine-specific) activity"/>
    <property type="evidence" value="ECO:0007669"/>
    <property type="project" value="UniProtKB-EC"/>
</dbReference>
<dbReference type="RefSeq" id="WP_052091358.1">
    <property type="nucleotide sequence ID" value="NZ_JPMX01000076.1"/>
</dbReference>
<dbReference type="EC" id="2.1.1.72" evidence="1"/>
<evidence type="ECO:0000256" key="2">
    <source>
        <dbReference type="ARBA" id="ARBA00022603"/>
    </source>
</evidence>
<reference evidence="5 6" key="1">
    <citation type="submission" date="2014-07" db="EMBL/GenBank/DDBJ databases">
        <title>Biosystematic studies on Modestobacter strains isolated from extreme hyper-arid desert soil and from historic building.</title>
        <authorList>
            <person name="Bukarasam K."/>
            <person name="Bull A."/>
            <person name="Girard G."/>
            <person name="van Wezel G."/>
            <person name="Goodfellow M."/>
        </authorList>
    </citation>
    <scope>NUCLEOTIDE SEQUENCE [LARGE SCALE GENOMIC DNA]</scope>
    <source>
        <strain evidence="5 6">KNN45-2b</strain>
    </source>
</reference>
<name>A0A098Y4W7_9ACTN</name>
<dbReference type="PANTHER" id="PTHR33841:SF1">
    <property type="entry name" value="DNA METHYLTRANSFERASE A"/>
    <property type="match status" value="1"/>
</dbReference>
<dbReference type="OrthoDB" id="4280289at2"/>
<keyword evidence="2" id="KW-0489">Methyltransferase</keyword>
<dbReference type="InterPro" id="IPR029063">
    <property type="entry name" value="SAM-dependent_MTases_sf"/>
</dbReference>
<evidence type="ECO:0000256" key="1">
    <source>
        <dbReference type="ARBA" id="ARBA00011900"/>
    </source>
</evidence>
<dbReference type="Proteomes" id="UP000029713">
    <property type="component" value="Unassembled WGS sequence"/>
</dbReference>
<evidence type="ECO:0000313" key="6">
    <source>
        <dbReference type="Proteomes" id="UP000029713"/>
    </source>
</evidence>
<proteinExistence type="predicted"/>
<dbReference type="GO" id="GO:0032259">
    <property type="term" value="P:methylation"/>
    <property type="evidence" value="ECO:0007669"/>
    <property type="project" value="UniProtKB-KW"/>
</dbReference>
<dbReference type="AlphaFoldDB" id="A0A098Y4W7"/>
<evidence type="ECO:0000256" key="4">
    <source>
        <dbReference type="ARBA" id="ARBA00047942"/>
    </source>
</evidence>
<dbReference type="STRING" id="1522368.IN07_16600"/>
<accession>A0A098Y4W7</accession>
<gene>
    <name evidence="5" type="ORF">IN07_16600</name>
</gene>
<dbReference type="PANTHER" id="PTHR33841">
    <property type="entry name" value="DNA METHYLTRANSFERASE YEEA-RELATED"/>
    <property type="match status" value="1"/>
</dbReference>
<evidence type="ECO:0000313" key="5">
    <source>
        <dbReference type="EMBL" id="KGH45512.1"/>
    </source>
</evidence>
<sequence length="515" mass="55453">MSTSVTAFRSIRTVGTVLPAEALARAVDLKMPGQSASDYQLTPGMTVNAAVARAWEAVLGAHRAWTTALDKLPPGDPATALTRDRWLLPLLYELGWGRPTTLAAGLDVDAGLGETEPTHFPVSHRLSWPSDGDPQVWVPLHLVGAGVSLDTRTPGVAARAPQSMLQDYLNREDRTLWGVVSNGHLLRVLRDASALTKQSYVEFDLDDILNNQRYADFRLFFLTVHASRFAPHQDEPVAQAGTGDTDGPAGEEPDAVVEIAALRQETCWLEQWRTTGIADGARALLSLQHGVAAALQELGAGFVSHPGNSELRAVLAAAPDASKDLHRALLRIAYRLIVLFVAEDRGLLHAPGTSPAASTLYDRHFSTRRLRALATSRTGTRHTDLWDAHLIVTDALASDGLDVLGLSGMGDSLFGRNALGILAEAQLPNRSLLGAVRSLAQIVDPATGVPRSVDYRNLDSEELGGMYEGLLAYTPRYDPDARTFTLELAAGNERKTSGSYYTPTALISLVLGRVS</sequence>
<keyword evidence="3" id="KW-0808">Transferase</keyword>